<dbReference type="RefSeq" id="WP_003456000.1">
    <property type="nucleotide sequence ID" value="NC_008261.1"/>
</dbReference>
<feature type="active site" evidence="6">
    <location>
        <position position="45"/>
    </location>
</feature>
<dbReference type="GO" id="GO:0009003">
    <property type="term" value="F:signal peptidase activity"/>
    <property type="evidence" value="ECO:0007669"/>
    <property type="project" value="UniProtKB-EC"/>
</dbReference>
<keyword evidence="7" id="KW-0472">Membrane</keyword>
<sequence>MKCFNYILDLPDSFFKIIITILISLILILGFFLNNIFIAVVDGSSMEDTIHHGDVLIINKKSYSTSSPKRYDIVNIYAPCKYDNFLVKRIIGLPGDTIEINNSEVYVNGDKIYESYIKEEMNLPYYLKLKIPKDKFFVMGDNRNISLDSRYFGLVKSTDIQGKAIFKYCYKNHKFKLF</sequence>
<keyword evidence="5 7" id="KW-0378">Hydrolase</keyword>
<keyword evidence="10" id="KW-1185">Reference proteome</keyword>
<dbReference type="InterPro" id="IPR019533">
    <property type="entry name" value="Peptidase_S26"/>
</dbReference>
<dbReference type="InterPro" id="IPR019757">
    <property type="entry name" value="Pept_S26A_signal_pept_1_Lys-AS"/>
</dbReference>
<dbReference type="eggNOG" id="COG0681">
    <property type="taxonomic scope" value="Bacteria"/>
</dbReference>
<dbReference type="EMBL" id="CP000246">
    <property type="protein sequence ID" value="ABG84163.1"/>
    <property type="molecule type" value="Genomic_DNA"/>
</dbReference>
<comment type="catalytic activity">
    <reaction evidence="1 7">
        <text>Cleavage of hydrophobic, N-terminal signal or leader sequences from secreted and periplasmic proteins.</text>
        <dbReference type="EC" id="3.4.21.89"/>
    </reaction>
</comment>
<evidence type="ECO:0000259" key="8">
    <source>
        <dbReference type="Pfam" id="PF10502"/>
    </source>
</evidence>
<dbReference type="Proteomes" id="UP000001823">
    <property type="component" value="Chromosome"/>
</dbReference>
<dbReference type="AlphaFoldDB" id="A0A0H2YT29"/>
<dbReference type="PROSITE" id="PS00761">
    <property type="entry name" value="SPASE_I_3"/>
    <property type="match status" value="1"/>
</dbReference>
<dbReference type="Gene3D" id="2.10.109.10">
    <property type="entry name" value="Umud Fragment, subunit A"/>
    <property type="match status" value="1"/>
</dbReference>
<dbReference type="InterPro" id="IPR000223">
    <property type="entry name" value="Pept_S26A_signal_pept_1"/>
</dbReference>
<dbReference type="STRING" id="195103.CPF_1804"/>
<evidence type="ECO:0000256" key="1">
    <source>
        <dbReference type="ARBA" id="ARBA00000677"/>
    </source>
</evidence>
<reference evidence="9 10" key="1">
    <citation type="journal article" date="2006" name="Genome Res.">
        <title>Skewed genomic variability in strains of the toxigenic bacterial pathogen, Clostridium perfringens.</title>
        <authorList>
            <person name="Myers G.S."/>
            <person name="Rasko D.A."/>
            <person name="Cheung J.K."/>
            <person name="Ravel J."/>
            <person name="Seshadri R."/>
            <person name="Deboy R.T."/>
            <person name="Ren Q."/>
            <person name="Varga J."/>
            <person name="Awad M.M."/>
            <person name="Brinkac L.M."/>
            <person name="Daugherty S.C."/>
            <person name="Haft D.H."/>
            <person name="Dodson R.J."/>
            <person name="Madupu R."/>
            <person name="Nelson W.C."/>
            <person name="Rosovitz M.J."/>
            <person name="Sullivan S.A."/>
            <person name="Khouri H."/>
            <person name="Dimitrov G.I."/>
            <person name="Watkins K.L."/>
            <person name="Mulligan S."/>
            <person name="Benton J."/>
            <person name="Radune D."/>
            <person name="Fisher D.J."/>
            <person name="Atkins H.S."/>
            <person name="Hiscox T."/>
            <person name="Jost B.H."/>
            <person name="Billington S.J."/>
            <person name="Songer J.G."/>
            <person name="McClane B.A."/>
            <person name="Titball R.W."/>
            <person name="Rood J.I."/>
            <person name="Melville S.B."/>
            <person name="Paulsen I.T."/>
        </authorList>
    </citation>
    <scope>NUCLEOTIDE SEQUENCE [LARGE SCALE GENOMIC DNA]</scope>
    <source>
        <strain evidence="10">ATCC 13124 / DSM 756 / JCM 1290 / NCIMB 6125 / NCTC 8237 / S 107 / Type A</strain>
    </source>
</reference>
<proteinExistence type="inferred from homology"/>
<organism evidence="9 10">
    <name type="scientific">Clostridium perfringens (strain ATCC 13124 / DSM 756 / JCM 1290 / NCIMB 6125 / NCTC 8237 / Type A)</name>
    <dbReference type="NCBI Taxonomy" id="195103"/>
    <lineage>
        <taxon>Bacteria</taxon>
        <taxon>Bacillati</taxon>
        <taxon>Bacillota</taxon>
        <taxon>Clostridia</taxon>
        <taxon>Eubacteriales</taxon>
        <taxon>Clostridiaceae</taxon>
        <taxon>Clostridium</taxon>
    </lineage>
</organism>
<dbReference type="HOGENOM" id="CLU_028723_5_1_9"/>
<evidence type="ECO:0000256" key="6">
    <source>
        <dbReference type="PIRSR" id="PIRSR600223-1"/>
    </source>
</evidence>
<evidence type="ECO:0000256" key="2">
    <source>
        <dbReference type="ARBA" id="ARBA00004401"/>
    </source>
</evidence>
<dbReference type="EC" id="3.4.21.89" evidence="4 7"/>
<dbReference type="NCBIfam" id="TIGR02227">
    <property type="entry name" value="sigpep_I_bact"/>
    <property type="match status" value="1"/>
</dbReference>
<dbReference type="PANTHER" id="PTHR43390">
    <property type="entry name" value="SIGNAL PEPTIDASE I"/>
    <property type="match status" value="1"/>
</dbReference>
<evidence type="ECO:0000256" key="3">
    <source>
        <dbReference type="ARBA" id="ARBA00009370"/>
    </source>
</evidence>
<dbReference type="Pfam" id="PF10502">
    <property type="entry name" value="Peptidase_S26"/>
    <property type="match status" value="1"/>
</dbReference>
<evidence type="ECO:0000256" key="7">
    <source>
        <dbReference type="RuleBase" id="RU362042"/>
    </source>
</evidence>
<dbReference type="GeneID" id="93001912"/>
<dbReference type="PRINTS" id="PR00727">
    <property type="entry name" value="LEADERPTASE"/>
</dbReference>
<dbReference type="InterPro" id="IPR036286">
    <property type="entry name" value="LexA/Signal_pep-like_sf"/>
</dbReference>
<dbReference type="GO" id="GO:0006465">
    <property type="term" value="P:signal peptide processing"/>
    <property type="evidence" value="ECO:0007669"/>
    <property type="project" value="InterPro"/>
</dbReference>
<evidence type="ECO:0000256" key="4">
    <source>
        <dbReference type="ARBA" id="ARBA00013208"/>
    </source>
</evidence>
<comment type="similarity">
    <text evidence="3 7">Belongs to the peptidase S26 family.</text>
</comment>
<comment type="subcellular location">
    <subcellularLocation>
        <location evidence="2">Cell membrane</location>
        <topology evidence="2">Single-pass type II membrane protein</topology>
    </subcellularLocation>
    <subcellularLocation>
        <location evidence="7">Membrane</location>
        <topology evidence="7">Single-pass type II membrane protein</topology>
    </subcellularLocation>
</comment>
<protein>
    <recommendedName>
        <fullName evidence="4 7">Signal peptidase I</fullName>
        <ecNumber evidence="4 7">3.4.21.89</ecNumber>
    </recommendedName>
</protein>
<evidence type="ECO:0000313" key="9">
    <source>
        <dbReference type="EMBL" id="ABG84163.1"/>
    </source>
</evidence>
<keyword evidence="7" id="KW-1133">Transmembrane helix</keyword>
<dbReference type="KEGG" id="cpf:CPF_1804"/>
<evidence type="ECO:0000256" key="5">
    <source>
        <dbReference type="ARBA" id="ARBA00022801"/>
    </source>
</evidence>
<keyword evidence="7" id="KW-0645">Protease</keyword>
<dbReference type="CDD" id="cd06530">
    <property type="entry name" value="S26_SPase_I"/>
    <property type="match status" value="1"/>
</dbReference>
<feature type="active site" evidence="6">
    <location>
        <position position="88"/>
    </location>
</feature>
<name>A0A0H2YT29_CLOP1</name>
<dbReference type="GO" id="GO:0005886">
    <property type="term" value="C:plasma membrane"/>
    <property type="evidence" value="ECO:0007669"/>
    <property type="project" value="UniProtKB-SubCell"/>
</dbReference>
<keyword evidence="7" id="KW-0812">Transmembrane</keyword>
<dbReference type="PANTHER" id="PTHR43390:SF1">
    <property type="entry name" value="CHLOROPLAST PROCESSING PEPTIDASE"/>
    <property type="match status" value="1"/>
</dbReference>
<dbReference type="InterPro" id="IPR019758">
    <property type="entry name" value="Pept_S26A_signal_pept_1_CS"/>
</dbReference>
<dbReference type="SUPFAM" id="SSF51306">
    <property type="entry name" value="LexA/Signal peptidase"/>
    <property type="match status" value="1"/>
</dbReference>
<dbReference type="PaxDb" id="195103-CPF_1804"/>
<feature type="domain" description="Peptidase S26" evidence="8">
    <location>
        <begin position="14"/>
        <end position="168"/>
    </location>
</feature>
<dbReference type="PROSITE" id="PS00760">
    <property type="entry name" value="SPASE_I_2"/>
    <property type="match status" value="1"/>
</dbReference>
<accession>A0A0H2YT29</accession>
<dbReference type="GO" id="GO:0004252">
    <property type="term" value="F:serine-type endopeptidase activity"/>
    <property type="evidence" value="ECO:0007669"/>
    <property type="project" value="InterPro"/>
</dbReference>
<gene>
    <name evidence="9" type="ordered locus">CPF_1804</name>
</gene>
<feature type="transmembrane region" description="Helical" evidence="7">
    <location>
        <begin position="14"/>
        <end position="41"/>
    </location>
</feature>
<evidence type="ECO:0000313" key="10">
    <source>
        <dbReference type="Proteomes" id="UP000001823"/>
    </source>
</evidence>